<protein>
    <submittedName>
        <fullName evidence="4">ABC transporter substrate-binding protein</fullName>
    </submittedName>
</protein>
<dbReference type="SUPFAM" id="SSF53850">
    <property type="entry name" value="Periplasmic binding protein-like II"/>
    <property type="match status" value="1"/>
</dbReference>
<keyword evidence="5" id="KW-1185">Reference proteome</keyword>
<accession>A0ABS7C4L9</accession>
<proteinExistence type="inferred from homology"/>
<keyword evidence="2" id="KW-0813">Transport</keyword>
<evidence type="ECO:0000256" key="1">
    <source>
        <dbReference type="ARBA" id="ARBA00008520"/>
    </source>
</evidence>
<dbReference type="Gene3D" id="3.40.190.10">
    <property type="entry name" value="Periplasmic binding protein-like II"/>
    <property type="match status" value="2"/>
</dbReference>
<organism evidence="4 5">
    <name type="scientific">Paenibacillus sepulcri</name>
    <dbReference type="NCBI Taxonomy" id="359917"/>
    <lineage>
        <taxon>Bacteria</taxon>
        <taxon>Bacillati</taxon>
        <taxon>Bacillota</taxon>
        <taxon>Bacilli</taxon>
        <taxon>Bacillales</taxon>
        <taxon>Paenibacillaceae</taxon>
        <taxon>Paenibacillus</taxon>
    </lineage>
</organism>
<comment type="similarity">
    <text evidence="1">Belongs to the bacterial solute-binding protein 1 family.</text>
</comment>
<keyword evidence="3" id="KW-0732">Signal</keyword>
<evidence type="ECO:0000256" key="2">
    <source>
        <dbReference type="ARBA" id="ARBA00022448"/>
    </source>
</evidence>
<dbReference type="Proteomes" id="UP001519887">
    <property type="component" value="Unassembled WGS sequence"/>
</dbReference>
<dbReference type="Pfam" id="PF13416">
    <property type="entry name" value="SBP_bac_8"/>
    <property type="match status" value="1"/>
</dbReference>
<dbReference type="PROSITE" id="PS01037">
    <property type="entry name" value="SBP_BACTERIAL_1"/>
    <property type="match status" value="1"/>
</dbReference>
<dbReference type="EMBL" id="JAHZIK010000451">
    <property type="protein sequence ID" value="MBW7455872.1"/>
    <property type="molecule type" value="Genomic_DNA"/>
</dbReference>
<dbReference type="CDD" id="cd14748">
    <property type="entry name" value="PBP2_UgpB"/>
    <property type="match status" value="1"/>
</dbReference>
<reference evidence="4 5" key="1">
    <citation type="submission" date="2021-07" db="EMBL/GenBank/DDBJ databases">
        <title>Paenibacillus radiodurans sp. nov., isolated from the southeastern edge of Tengger Desert.</title>
        <authorList>
            <person name="Zhang G."/>
        </authorList>
    </citation>
    <scope>NUCLEOTIDE SEQUENCE [LARGE SCALE GENOMIC DNA]</scope>
    <source>
        <strain evidence="4 5">CCM 7311</strain>
    </source>
</reference>
<evidence type="ECO:0000313" key="4">
    <source>
        <dbReference type="EMBL" id="MBW7455872.1"/>
    </source>
</evidence>
<dbReference type="PANTHER" id="PTHR30061">
    <property type="entry name" value="MALTOSE-BINDING PERIPLASMIC PROTEIN"/>
    <property type="match status" value="1"/>
</dbReference>
<name>A0ABS7C4L9_9BACL</name>
<dbReference type="RefSeq" id="WP_210046428.1">
    <property type="nucleotide sequence ID" value="NZ_JBHLVU010000014.1"/>
</dbReference>
<dbReference type="InterPro" id="IPR006059">
    <property type="entry name" value="SBP"/>
</dbReference>
<gene>
    <name evidence="4" type="ORF">K0U00_17740</name>
</gene>
<sequence length="446" mass="48415">MVKRYSTKSMAFVVAAILVLTLVLSGCGGSNTPNNSEAASGGDGGNTPAAAAEKSKVTLWYLWGGAEGEVLEGLIKKFNESQDKYVVEGLSVPDEQKVKIAIAGGNGPDLTDSFASNVAQYAEEGIALELDSLIERDKYELTDFIPASLEQGKYNGKFYALPMNTTVQGLFYNKKLLAEAGYTEPPKTSKELYDMAVKMTKKNANGTLDVLGFPSYPNFSFQALAYGFGGEYVSKDGEQVLFNSDANLAALQSIYDYNKEFGVDSIKRIQASGKWLDPTDPFMTGKQAFRIDGPWLSTFMKNNNITLDYGLAPLPYLDGHPELAGSGENQSSIFYIAKNSKNTDGAWEFMKFLFSAPELAEFTAGLGNIPANVKAMEDHRFKEIQDADAFIALSKSGNVKSLPNIPALNDILNKVVKEEAEAVANLKKTPEEGLASMQSRTEALIK</sequence>
<dbReference type="PANTHER" id="PTHR30061:SF50">
    <property type="entry name" value="MALTOSE_MALTODEXTRIN-BINDING PERIPLASMIC PROTEIN"/>
    <property type="match status" value="1"/>
</dbReference>
<comment type="caution">
    <text evidence="4">The sequence shown here is derived from an EMBL/GenBank/DDBJ whole genome shotgun (WGS) entry which is preliminary data.</text>
</comment>
<dbReference type="InterPro" id="IPR006061">
    <property type="entry name" value="SBP_1_CS"/>
</dbReference>
<evidence type="ECO:0000313" key="5">
    <source>
        <dbReference type="Proteomes" id="UP001519887"/>
    </source>
</evidence>
<evidence type="ECO:0000256" key="3">
    <source>
        <dbReference type="ARBA" id="ARBA00022729"/>
    </source>
</evidence>
<dbReference type="PROSITE" id="PS51257">
    <property type="entry name" value="PROKAR_LIPOPROTEIN"/>
    <property type="match status" value="1"/>
</dbReference>